<dbReference type="SUPFAM" id="SSF53448">
    <property type="entry name" value="Nucleotide-diphospho-sugar transferases"/>
    <property type="match status" value="1"/>
</dbReference>
<reference evidence="2 3" key="1">
    <citation type="submission" date="2021-03" db="EMBL/GenBank/DDBJ databases">
        <title>novel species isolated from a fishpond in China.</title>
        <authorList>
            <person name="Lu H."/>
            <person name="Cai Z."/>
        </authorList>
    </citation>
    <scope>NUCLEOTIDE SEQUENCE [LARGE SCALE GENOMIC DNA]</scope>
    <source>
        <strain evidence="2 3">YJ13C</strain>
    </source>
</reference>
<sequence length="372" mass="43585">MNLPIFSIIIPCFNQGHFLKDCLNSILDQKIEDWEVWVVNDGSEDNTAQVAHQFLEGNTKIHYLYQTNQGLSAARNAGMNQAQGKFLIFLDADDWLESDLLKKYIELISLNPDFQLFRCGYAYWDHPDGYCFHRHNPVGKGKIFPEVLTQNIGPCHSILIQREFAQKLGGFDVKLKSCEDWDFWIRAGRAGAKIFSINEVLVAYRYVSYSMSRNPRLMYESLSEVTRRVGQSDDRLPESAPFKEPFNLNYSSIQKKHLLPFLGLLIQQDKLPEAISWYLEEKSIWKWDIKEEEWTRMSSYLNWKYFLSKKDCQTILDKIQPKLFEFFNRLGYSNIDSVRISNLILSPQLKKWNHFRYGRLLGALVNRLTFST</sequence>
<name>A0ABS3CK81_9BACT</name>
<dbReference type="RefSeq" id="WP_206588190.1">
    <property type="nucleotide sequence ID" value="NZ_JAFKCU010000006.1"/>
</dbReference>
<dbReference type="EMBL" id="JAFKCU010000006">
    <property type="protein sequence ID" value="MBN7817519.1"/>
    <property type="molecule type" value="Genomic_DNA"/>
</dbReference>
<dbReference type="PANTHER" id="PTHR43685">
    <property type="entry name" value="GLYCOSYLTRANSFERASE"/>
    <property type="match status" value="1"/>
</dbReference>
<accession>A0ABS3CK81</accession>
<dbReference type="Pfam" id="PF00535">
    <property type="entry name" value="Glycos_transf_2"/>
    <property type="match status" value="1"/>
</dbReference>
<evidence type="ECO:0000259" key="1">
    <source>
        <dbReference type="Pfam" id="PF00535"/>
    </source>
</evidence>
<evidence type="ECO:0000313" key="2">
    <source>
        <dbReference type="EMBL" id="MBN7817519.1"/>
    </source>
</evidence>
<protein>
    <submittedName>
        <fullName evidence="2">Glycosyltransferase</fullName>
    </submittedName>
</protein>
<feature type="domain" description="Glycosyltransferase 2-like" evidence="1">
    <location>
        <begin position="7"/>
        <end position="113"/>
    </location>
</feature>
<dbReference type="PANTHER" id="PTHR43685:SF2">
    <property type="entry name" value="GLYCOSYLTRANSFERASE 2-LIKE DOMAIN-CONTAINING PROTEIN"/>
    <property type="match status" value="1"/>
</dbReference>
<evidence type="ECO:0000313" key="3">
    <source>
        <dbReference type="Proteomes" id="UP000664480"/>
    </source>
</evidence>
<gene>
    <name evidence="2" type="ORF">J0A69_18905</name>
</gene>
<dbReference type="InterPro" id="IPR050834">
    <property type="entry name" value="Glycosyltransf_2"/>
</dbReference>
<comment type="caution">
    <text evidence="2">The sequence shown here is derived from an EMBL/GenBank/DDBJ whole genome shotgun (WGS) entry which is preliminary data.</text>
</comment>
<organism evidence="2 3">
    <name type="scientific">Algoriphagus pacificus</name>
    <dbReference type="NCBI Taxonomy" id="2811234"/>
    <lineage>
        <taxon>Bacteria</taxon>
        <taxon>Pseudomonadati</taxon>
        <taxon>Bacteroidota</taxon>
        <taxon>Cytophagia</taxon>
        <taxon>Cytophagales</taxon>
        <taxon>Cyclobacteriaceae</taxon>
        <taxon>Algoriphagus</taxon>
    </lineage>
</organism>
<dbReference type="InterPro" id="IPR029044">
    <property type="entry name" value="Nucleotide-diphossugar_trans"/>
</dbReference>
<proteinExistence type="predicted"/>
<dbReference type="Proteomes" id="UP000664480">
    <property type="component" value="Unassembled WGS sequence"/>
</dbReference>
<dbReference type="InterPro" id="IPR001173">
    <property type="entry name" value="Glyco_trans_2-like"/>
</dbReference>
<dbReference type="Gene3D" id="3.90.550.10">
    <property type="entry name" value="Spore Coat Polysaccharide Biosynthesis Protein SpsA, Chain A"/>
    <property type="match status" value="1"/>
</dbReference>
<keyword evidence="3" id="KW-1185">Reference proteome</keyword>